<dbReference type="EMBL" id="JANFQF010000038">
    <property type="protein sequence ID" value="MCQ4122729.1"/>
    <property type="molecule type" value="Genomic_DNA"/>
</dbReference>
<protein>
    <submittedName>
        <fullName evidence="4">ABC transporter ATP-binding protein</fullName>
    </submittedName>
</protein>
<dbReference type="Gene3D" id="3.40.50.300">
    <property type="entry name" value="P-loop containing nucleotide triphosphate hydrolases"/>
    <property type="match status" value="1"/>
</dbReference>
<organism evidence="4 5">
    <name type="scientific">Rhodococcus tibetensis</name>
    <dbReference type="NCBI Taxonomy" id="2965064"/>
    <lineage>
        <taxon>Bacteria</taxon>
        <taxon>Bacillati</taxon>
        <taxon>Actinomycetota</taxon>
        <taxon>Actinomycetes</taxon>
        <taxon>Mycobacteriales</taxon>
        <taxon>Nocardiaceae</taxon>
        <taxon>Rhodococcus</taxon>
    </lineage>
</organism>
<dbReference type="Proteomes" id="UP001524501">
    <property type="component" value="Unassembled WGS sequence"/>
</dbReference>
<proteinExistence type="predicted"/>
<reference evidence="4 5" key="1">
    <citation type="submission" date="2022-07" db="EMBL/GenBank/DDBJ databases">
        <title>Degradation activity of malathion, p-nitrophenol and potential low-temperature adaptation strategy of Rhodococcus sp. FXJ9.536.</title>
        <authorList>
            <person name="Huang J."/>
            <person name="Huang Y."/>
        </authorList>
    </citation>
    <scope>NUCLEOTIDE SEQUENCE [LARGE SCALE GENOMIC DNA]</scope>
    <source>
        <strain evidence="4 5">FXJ9.536</strain>
    </source>
</reference>
<dbReference type="SUPFAM" id="SSF52540">
    <property type="entry name" value="P-loop containing nucleoside triphosphate hydrolases"/>
    <property type="match status" value="1"/>
</dbReference>
<dbReference type="SMART" id="SM00382">
    <property type="entry name" value="AAA"/>
    <property type="match status" value="1"/>
</dbReference>
<dbReference type="InterPro" id="IPR027417">
    <property type="entry name" value="P-loop_NTPase"/>
</dbReference>
<evidence type="ECO:0000256" key="1">
    <source>
        <dbReference type="ARBA" id="ARBA00022741"/>
    </source>
</evidence>
<dbReference type="PANTHER" id="PTHR43158">
    <property type="entry name" value="SKFA PEPTIDE EXPORT ATP-BINDING PROTEIN SKFE"/>
    <property type="match status" value="1"/>
</dbReference>
<evidence type="ECO:0000256" key="2">
    <source>
        <dbReference type="ARBA" id="ARBA00022840"/>
    </source>
</evidence>
<name>A0ABT1QKA8_9NOCA</name>
<accession>A0ABT1QKA8</accession>
<evidence type="ECO:0000313" key="4">
    <source>
        <dbReference type="EMBL" id="MCQ4122729.1"/>
    </source>
</evidence>
<keyword evidence="1" id="KW-0547">Nucleotide-binding</keyword>
<dbReference type="PROSITE" id="PS50893">
    <property type="entry name" value="ABC_TRANSPORTER_2"/>
    <property type="match status" value="1"/>
</dbReference>
<keyword evidence="2 4" id="KW-0067">ATP-binding</keyword>
<dbReference type="CDD" id="cd03230">
    <property type="entry name" value="ABC_DR_subfamily_A"/>
    <property type="match status" value="1"/>
</dbReference>
<dbReference type="RefSeq" id="WP_255974635.1">
    <property type="nucleotide sequence ID" value="NZ_JANFQF010000038.1"/>
</dbReference>
<dbReference type="PANTHER" id="PTHR43158:SF2">
    <property type="entry name" value="SKFA PEPTIDE EXPORT ATP-BINDING PROTEIN SKFE"/>
    <property type="match status" value="1"/>
</dbReference>
<sequence>MTDVADASRSVVSMREVCLRFGKTYALDGCSFDVARGSVTALVGRNGAGKSTLMSVAVGLLTPQSGSVSVLGRSPGHTGISPGLSYLAQHKPLYGKFTVAEMLRFGQRTNAQWDNAYAGRLVSEADVPMRAKIRSLSPGQRARIAVALALGRRPDVVLLDEPLADLDPVARRSVAQTLMRDAAQHGTTVVLSSHILVELTDVADQLLLLDRGRIRLTGSLDDLLDDHYLLTGTGDPQHAIGQGAIIESRAGTRTTTHLVHGPRPPHHGDWLLEQPTIDEIVLAHLAEQKEERA</sequence>
<gene>
    <name evidence="4" type="ORF">NOF53_26860</name>
</gene>
<evidence type="ECO:0000313" key="5">
    <source>
        <dbReference type="Proteomes" id="UP001524501"/>
    </source>
</evidence>
<feature type="domain" description="ABC transporter" evidence="3">
    <location>
        <begin position="12"/>
        <end position="236"/>
    </location>
</feature>
<keyword evidence="5" id="KW-1185">Reference proteome</keyword>
<dbReference type="InterPro" id="IPR003593">
    <property type="entry name" value="AAA+_ATPase"/>
</dbReference>
<dbReference type="Pfam" id="PF00005">
    <property type="entry name" value="ABC_tran"/>
    <property type="match status" value="1"/>
</dbReference>
<dbReference type="InterPro" id="IPR017871">
    <property type="entry name" value="ABC_transporter-like_CS"/>
</dbReference>
<dbReference type="GO" id="GO:0005524">
    <property type="term" value="F:ATP binding"/>
    <property type="evidence" value="ECO:0007669"/>
    <property type="project" value="UniProtKB-KW"/>
</dbReference>
<dbReference type="InterPro" id="IPR003439">
    <property type="entry name" value="ABC_transporter-like_ATP-bd"/>
</dbReference>
<evidence type="ECO:0000259" key="3">
    <source>
        <dbReference type="PROSITE" id="PS50893"/>
    </source>
</evidence>
<dbReference type="PROSITE" id="PS00211">
    <property type="entry name" value="ABC_TRANSPORTER_1"/>
    <property type="match status" value="1"/>
</dbReference>
<comment type="caution">
    <text evidence="4">The sequence shown here is derived from an EMBL/GenBank/DDBJ whole genome shotgun (WGS) entry which is preliminary data.</text>
</comment>